<evidence type="ECO:0000256" key="7">
    <source>
        <dbReference type="ARBA" id="ARBA00022782"/>
    </source>
</evidence>
<keyword evidence="8" id="KW-0832">Ubl conjugation</keyword>
<evidence type="ECO:0000256" key="11">
    <source>
        <dbReference type="ARBA" id="ARBA00023136"/>
    </source>
</evidence>
<dbReference type="GO" id="GO:0007219">
    <property type="term" value="P:Notch signaling pathway"/>
    <property type="evidence" value="ECO:0007669"/>
    <property type="project" value="UniProtKB-KW"/>
</dbReference>
<dbReference type="PANTHER" id="PTHR46534">
    <property type="entry name" value="IGGFC_BINDING DOMAIN-CONTAINING PROTEIN"/>
    <property type="match status" value="1"/>
</dbReference>
<dbReference type="SMART" id="SM00181">
    <property type="entry name" value="EGF"/>
    <property type="match status" value="2"/>
</dbReference>
<feature type="domain" description="EGF-like" evidence="15">
    <location>
        <begin position="361"/>
        <end position="397"/>
    </location>
</feature>
<dbReference type="AlphaFoldDB" id="A0A2T7PLM8"/>
<feature type="disulfide bond" evidence="13">
    <location>
        <begin position="387"/>
        <end position="396"/>
    </location>
</feature>
<keyword evidence="11 14" id="KW-0472">Membrane</keyword>
<dbReference type="InterPro" id="IPR000152">
    <property type="entry name" value="EGF-type_Asp/Asn_hydroxyl_site"/>
</dbReference>
<evidence type="ECO:0000313" key="16">
    <source>
        <dbReference type="EMBL" id="PVD34304.1"/>
    </source>
</evidence>
<dbReference type="PROSITE" id="PS00022">
    <property type="entry name" value="EGF_1"/>
    <property type="match status" value="2"/>
</dbReference>
<reference evidence="16 17" key="1">
    <citation type="submission" date="2018-04" db="EMBL/GenBank/DDBJ databases">
        <title>The genome of golden apple snail Pomacea canaliculata provides insight into stress tolerance and invasive adaptation.</title>
        <authorList>
            <person name="Liu C."/>
            <person name="Liu B."/>
            <person name="Ren Y."/>
            <person name="Zhang Y."/>
            <person name="Wang H."/>
            <person name="Li S."/>
            <person name="Jiang F."/>
            <person name="Yin L."/>
            <person name="Zhang G."/>
            <person name="Qian W."/>
            <person name="Fan W."/>
        </authorList>
    </citation>
    <scope>NUCLEOTIDE SEQUENCE [LARGE SCALE GENOMIC DNA]</scope>
    <source>
        <strain evidence="16">SZHN2017</strain>
        <tissue evidence="16">Muscle</tissue>
    </source>
</reference>
<dbReference type="Proteomes" id="UP000245119">
    <property type="component" value="Linkage Group LG3"/>
</dbReference>
<dbReference type="InterPro" id="IPR001881">
    <property type="entry name" value="EGF-like_Ca-bd_dom"/>
</dbReference>
<evidence type="ECO:0000256" key="5">
    <source>
        <dbReference type="ARBA" id="ARBA00022729"/>
    </source>
</evidence>
<keyword evidence="7" id="KW-0221">Differentiation</keyword>
<evidence type="ECO:0000313" key="17">
    <source>
        <dbReference type="Proteomes" id="UP000245119"/>
    </source>
</evidence>
<dbReference type="GO" id="GO:0005509">
    <property type="term" value="F:calcium ion binding"/>
    <property type="evidence" value="ECO:0007669"/>
    <property type="project" value="InterPro"/>
</dbReference>
<proteinExistence type="predicted"/>
<organism evidence="16 17">
    <name type="scientific">Pomacea canaliculata</name>
    <name type="common">Golden apple snail</name>
    <dbReference type="NCBI Taxonomy" id="400727"/>
    <lineage>
        <taxon>Eukaryota</taxon>
        <taxon>Metazoa</taxon>
        <taxon>Spiralia</taxon>
        <taxon>Lophotrochozoa</taxon>
        <taxon>Mollusca</taxon>
        <taxon>Gastropoda</taxon>
        <taxon>Caenogastropoda</taxon>
        <taxon>Architaenioglossa</taxon>
        <taxon>Ampullarioidea</taxon>
        <taxon>Ampullariidae</taxon>
        <taxon>Pomacea</taxon>
    </lineage>
</organism>
<evidence type="ECO:0000256" key="2">
    <source>
        <dbReference type="ARBA" id="ARBA00022473"/>
    </source>
</evidence>
<evidence type="ECO:0000256" key="4">
    <source>
        <dbReference type="ARBA" id="ARBA00022692"/>
    </source>
</evidence>
<keyword evidence="3 13" id="KW-0245">EGF-like domain</keyword>
<evidence type="ECO:0000256" key="6">
    <source>
        <dbReference type="ARBA" id="ARBA00022737"/>
    </source>
</evidence>
<keyword evidence="6" id="KW-0677">Repeat</keyword>
<comment type="caution">
    <text evidence="13">Lacks conserved residue(s) required for the propagation of feature annotation.</text>
</comment>
<keyword evidence="9" id="KW-0914">Notch signaling pathway</keyword>
<keyword evidence="4 14" id="KW-0812">Transmembrane</keyword>
<evidence type="ECO:0000256" key="13">
    <source>
        <dbReference type="PROSITE-ProRule" id="PRU00076"/>
    </source>
</evidence>
<dbReference type="PROSITE" id="PS50026">
    <property type="entry name" value="EGF_3"/>
    <property type="match status" value="2"/>
</dbReference>
<evidence type="ECO:0000256" key="8">
    <source>
        <dbReference type="ARBA" id="ARBA00022843"/>
    </source>
</evidence>
<feature type="transmembrane region" description="Helical" evidence="14">
    <location>
        <begin position="603"/>
        <end position="629"/>
    </location>
</feature>
<dbReference type="Gene3D" id="2.10.25.10">
    <property type="entry name" value="Laminin"/>
    <property type="match status" value="2"/>
</dbReference>
<sequence length="688" mass="75008">MDNRGKSFLLPFIENYGENTTLTVVVTSEYDATMYVNDPTKPGGPQEFELLAGTSQHLQLGNVTTTANGPAQKKAVFIIASHPISVNAYSLEAGTSEGYLALPVETLGIHYIVVTYSNVSPYYSGRVAVAAVENNTDITVTLRLGVAQATCGDRLVKVIRLSCDHLVEMMVPTSALGTQYLLHTFSGRDNGAIYRIVFRDNDTKISYSSGITPNKSSPHFQEVMLAQNQVAFVSAGFALSEGSDFYTFPGDPFMAVMPALDRAPKYYLLDLGVTSKGGGFSCYVTVVVRSEFAEGVMIGRDTLPTASATGDYFIAAATRNTWPVKIWHTNVSADFTVLSYGFRNREGFGFPAGLRVPNFSGVDECSSSPCQNGGICYEVGMSYRCMCVDIFGGANCETDLVNDCLLTSCAEGATCVDAVRSFFCLCPQDRTGTSCEKNLTMPSTVTSTYSPTTTAIATTTTAITATTTSVTTTKPITFVYNHHYSVKLDNKPNYQHPSHHQPGHKMEISGCGHSSTATTTAVKEAGHEAMYLCPCACEHLEKHPHEHDTDRLEIRQHHVLQEIKVEEIDAVIAKHGRERDIKGARSRHVTASDERLSATSVGLAGMSVLVLFTGFIVGMDAVTFLSYVVSRIRRRWRRRKRKQLDDYGADKSVTKKREDMAAVPTDNDVQISTHAKAKPKKAIIITSV</sequence>
<gene>
    <name evidence="16" type="ORF">C0Q70_05575</name>
</gene>
<dbReference type="PANTHER" id="PTHR46534:SF1">
    <property type="entry name" value="IGGFC-BINDING PROTEIN N-TERMINAL DOMAIN-CONTAINING PROTEIN"/>
    <property type="match status" value="1"/>
</dbReference>
<name>A0A2T7PLM8_POMCA</name>
<evidence type="ECO:0000256" key="12">
    <source>
        <dbReference type="ARBA" id="ARBA00023157"/>
    </source>
</evidence>
<accession>A0A2T7PLM8</accession>
<dbReference type="PROSITE" id="PS00010">
    <property type="entry name" value="ASX_HYDROXYL"/>
    <property type="match status" value="1"/>
</dbReference>
<dbReference type="EMBL" id="PZQS01000003">
    <property type="protein sequence ID" value="PVD34304.1"/>
    <property type="molecule type" value="Genomic_DNA"/>
</dbReference>
<evidence type="ECO:0000256" key="9">
    <source>
        <dbReference type="ARBA" id="ARBA00022976"/>
    </source>
</evidence>
<evidence type="ECO:0000256" key="10">
    <source>
        <dbReference type="ARBA" id="ARBA00022989"/>
    </source>
</evidence>
<dbReference type="GO" id="GO:0030154">
    <property type="term" value="P:cell differentiation"/>
    <property type="evidence" value="ECO:0007669"/>
    <property type="project" value="UniProtKB-KW"/>
</dbReference>
<dbReference type="InterPro" id="IPR035234">
    <property type="entry name" value="IgGFc-bd_N"/>
</dbReference>
<keyword evidence="2" id="KW-0217">Developmental protein</keyword>
<dbReference type="SUPFAM" id="SSF57196">
    <property type="entry name" value="EGF/Laminin"/>
    <property type="match status" value="2"/>
</dbReference>
<comment type="caution">
    <text evidence="16">The sequence shown here is derived from an EMBL/GenBank/DDBJ whole genome shotgun (WGS) entry which is preliminary data.</text>
</comment>
<dbReference type="SMART" id="SM00179">
    <property type="entry name" value="EGF_CA"/>
    <property type="match status" value="2"/>
</dbReference>
<protein>
    <recommendedName>
        <fullName evidence="15">EGF-like domain-containing protein</fullName>
    </recommendedName>
</protein>
<evidence type="ECO:0000256" key="14">
    <source>
        <dbReference type="SAM" id="Phobius"/>
    </source>
</evidence>
<dbReference type="Pfam" id="PF17517">
    <property type="entry name" value="IgGFc_binding"/>
    <property type="match status" value="2"/>
</dbReference>
<comment type="subcellular location">
    <subcellularLocation>
        <location evidence="1">Membrane</location>
        <topology evidence="1">Single-pass type I membrane protein</topology>
    </subcellularLocation>
</comment>
<evidence type="ECO:0000256" key="3">
    <source>
        <dbReference type="ARBA" id="ARBA00022536"/>
    </source>
</evidence>
<keyword evidence="12 13" id="KW-1015">Disulfide bond</keyword>
<dbReference type="STRING" id="400727.A0A2T7PLM8"/>
<feature type="disulfide bond" evidence="13">
    <location>
        <begin position="426"/>
        <end position="435"/>
    </location>
</feature>
<dbReference type="GO" id="GO:0016020">
    <property type="term" value="C:membrane"/>
    <property type="evidence" value="ECO:0007669"/>
    <property type="project" value="UniProtKB-SubCell"/>
</dbReference>
<evidence type="ECO:0000256" key="1">
    <source>
        <dbReference type="ARBA" id="ARBA00004479"/>
    </source>
</evidence>
<dbReference type="OrthoDB" id="10005154at2759"/>
<keyword evidence="17" id="KW-1185">Reference proteome</keyword>
<keyword evidence="10 14" id="KW-1133">Transmembrane helix</keyword>
<dbReference type="FunFam" id="2.10.25.10:FF:000368">
    <property type="entry name" value="Delta-like 3 (Drosophila), isoform CRA_b"/>
    <property type="match status" value="1"/>
</dbReference>
<dbReference type="CDD" id="cd00054">
    <property type="entry name" value="EGF_CA"/>
    <property type="match status" value="2"/>
</dbReference>
<feature type="domain" description="EGF-like" evidence="15">
    <location>
        <begin position="400"/>
        <end position="436"/>
    </location>
</feature>
<keyword evidence="5" id="KW-0732">Signal</keyword>
<dbReference type="InterPro" id="IPR000742">
    <property type="entry name" value="EGF"/>
</dbReference>
<evidence type="ECO:0000259" key="15">
    <source>
        <dbReference type="PROSITE" id="PS50026"/>
    </source>
</evidence>